<dbReference type="RefSeq" id="WP_043841322.1">
    <property type="nucleotide sequence ID" value="NZ_BSTI01000005.1"/>
</dbReference>
<name>A0A9W6R273_9PSEU</name>
<gene>
    <name evidence="1" type="ORF">Atai01_28560</name>
</gene>
<dbReference type="AlphaFoldDB" id="A0A9W6R273"/>
<organism evidence="1 2">
    <name type="scientific">Amycolatopsis taiwanensis</name>
    <dbReference type="NCBI Taxonomy" id="342230"/>
    <lineage>
        <taxon>Bacteria</taxon>
        <taxon>Bacillati</taxon>
        <taxon>Actinomycetota</taxon>
        <taxon>Actinomycetes</taxon>
        <taxon>Pseudonocardiales</taxon>
        <taxon>Pseudonocardiaceae</taxon>
        <taxon>Amycolatopsis</taxon>
    </lineage>
</organism>
<protein>
    <submittedName>
        <fullName evidence="1">Uncharacterized protein</fullName>
    </submittedName>
</protein>
<evidence type="ECO:0000313" key="2">
    <source>
        <dbReference type="Proteomes" id="UP001165136"/>
    </source>
</evidence>
<dbReference type="Proteomes" id="UP001165136">
    <property type="component" value="Unassembled WGS sequence"/>
</dbReference>
<dbReference type="EMBL" id="BSTI01000005">
    <property type="protein sequence ID" value="GLY66237.1"/>
    <property type="molecule type" value="Genomic_DNA"/>
</dbReference>
<accession>A0A9W6R273</accession>
<keyword evidence="2" id="KW-1185">Reference proteome</keyword>
<proteinExistence type="predicted"/>
<reference evidence="1" key="1">
    <citation type="submission" date="2023-03" db="EMBL/GenBank/DDBJ databases">
        <title>Amycolatopsis taiwanensis NBRC 103393.</title>
        <authorList>
            <person name="Ichikawa N."/>
            <person name="Sato H."/>
            <person name="Tonouchi N."/>
        </authorList>
    </citation>
    <scope>NUCLEOTIDE SEQUENCE</scope>
    <source>
        <strain evidence="1">NBRC 103393</strain>
    </source>
</reference>
<comment type="caution">
    <text evidence="1">The sequence shown here is derived from an EMBL/GenBank/DDBJ whole genome shotgun (WGS) entry which is preliminary data.</text>
</comment>
<evidence type="ECO:0000313" key="1">
    <source>
        <dbReference type="EMBL" id="GLY66237.1"/>
    </source>
</evidence>
<sequence>MDFHVNPDAVKQYAEVLDGLNSAIDSISEYMHTYGCDKSGFTGLFIVLQPVVDLVGSLYGDTLKFGKQRLASLVDGVNHTAETYEQTEGKVGDVLKNLLSEIDSAATSALA</sequence>